<sequence>MKLLSIFASISSAAVFAAGNPIYKEIAHSLGYDYIQASNAGAAFNNGIRGIVSAVGSLDQFKPIIHPDVVSTINTVENYGGLAASIVGWVIKLVVRYIYSSDLLNDTPYIGELIRNADSMIKPEHASMLNSIQSNIAMATHSAE</sequence>
<keyword evidence="3" id="KW-1185">Reference proteome</keyword>
<protein>
    <submittedName>
        <fullName evidence="2">Uncharacterized protein</fullName>
    </submittedName>
</protein>
<accession>A0A9W7XS48</accession>
<dbReference type="OrthoDB" id="5564063at2759"/>
<evidence type="ECO:0000313" key="3">
    <source>
        <dbReference type="Proteomes" id="UP001149813"/>
    </source>
</evidence>
<evidence type="ECO:0000256" key="1">
    <source>
        <dbReference type="SAM" id="SignalP"/>
    </source>
</evidence>
<dbReference type="EMBL" id="JANBOJ010000357">
    <property type="protein sequence ID" value="KAJ1719671.1"/>
    <property type="molecule type" value="Genomic_DNA"/>
</dbReference>
<gene>
    <name evidence="2" type="ORF">LPJ53_005606</name>
</gene>
<dbReference type="Proteomes" id="UP001149813">
    <property type="component" value="Unassembled WGS sequence"/>
</dbReference>
<organism evidence="2 3">
    <name type="scientific">Coemansia erecta</name>
    <dbReference type="NCBI Taxonomy" id="147472"/>
    <lineage>
        <taxon>Eukaryota</taxon>
        <taxon>Fungi</taxon>
        <taxon>Fungi incertae sedis</taxon>
        <taxon>Zoopagomycota</taxon>
        <taxon>Kickxellomycotina</taxon>
        <taxon>Kickxellomycetes</taxon>
        <taxon>Kickxellales</taxon>
        <taxon>Kickxellaceae</taxon>
        <taxon>Coemansia</taxon>
    </lineage>
</organism>
<reference evidence="2" key="1">
    <citation type="submission" date="2022-07" db="EMBL/GenBank/DDBJ databases">
        <title>Phylogenomic reconstructions and comparative analyses of Kickxellomycotina fungi.</title>
        <authorList>
            <person name="Reynolds N.K."/>
            <person name="Stajich J.E."/>
            <person name="Barry K."/>
            <person name="Grigoriev I.V."/>
            <person name="Crous P."/>
            <person name="Smith M.E."/>
        </authorList>
    </citation>
    <scope>NUCLEOTIDE SEQUENCE</scope>
    <source>
        <strain evidence="2">NBRC 32514</strain>
    </source>
</reference>
<evidence type="ECO:0000313" key="2">
    <source>
        <dbReference type="EMBL" id="KAJ1719671.1"/>
    </source>
</evidence>
<feature type="chain" id="PRO_5040888700" evidence="1">
    <location>
        <begin position="20"/>
        <end position="144"/>
    </location>
</feature>
<keyword evidence="1" id="KW-0732">Signal</keyword>
<feature type="signal peptide" evidence="1">
    <location>
        <begin position="1"/>
        <end position="19"/>
    </location>
</feature>
<comment type="caution">
    <text evidence="2">The sequence shown here is derived from an EMBL/GenBank/DDBJ whole genome shotgun (WGS) entry which is preliminary data.</text>
</comment>
<proteinExistence type="predicted"/>
<dbReference type="AlphaFoldDB" id="A0A9W7XS48"/>
<name>A0A9W7XS48_9FUNG</name>